<dbReference type="GO" id="GO:0008168">
    <property type="term" value="F:methyltransferase activity"/>
    <property type="evidence" value="ECO:0007669"/>
    <property type="project" value="UniProtKB-KW"/>
</dbReference>
<keyword evidence="2" id="KW-0489">Methyltransferase</keyword>
<evidence type="ECO:0000313" key="3">
    <source>
        <dbReference type="Proteomes" id="UP001596364"/>
    </source>
</evidence>
<gene>
    <name evidence="2" type="ORF">ACFP85_02700</name>
</gene>
<organism evidence="2 3">
    <name type="scientific">Pseudobowmanella zhangzhouensis</name>
    <dbReference type="NCBI Taxonomy" id="1537679"/>
    <lineage>
        <taxon>Bacteria</taxon>
        <taxon>Pseudomonadati</taxon>
        <taxon>Pseudomonadota</taxon>
        <taxon>Gammaproteobacteria</taxon>
        <taxon>Alteromonadales</taxon>
        <taxon>Alteromonadaceae</taxon>
    </lineage>
</organism>
<dbReference type="PANTHER" id="PTHR43591:SF24">
    <property type="entry name" value="2-METHOXY-6-POLYPRENYL-1,4-BENZOQUINOL METHYLASE, MITOCHONDRIAL"/>
    <property type="match status" value="1"/>
</dbReference>
<comment type="caution">
    <text evidence="2">The sequence shown here is derived from an EMBL/GenBank/DDBJ whole genome shotgun (WGS) entry which is preliminary data.</text>
</comment>
<dbReference type="GO" id="GO:0032259">
    <property type="term" value="P:methylation"/>
    <property type="evidence" value="ECO:0007669"/>
    <property type="project" value="UniProtKB-KW"/>
</dbReference>
<dbReference type="Gene3D" id="3.40.50.150">
    <property type="entry name" value="Vaccinia Virus protein VP39"/>
    <property type="match status" value="1"/>
</dbReference>
<name>A0ABW1XI57_9ALTE</name>
<reference evidence="3" key="1">
    <citation type="journal article" date="2019" name="Int. J. Syst. Evol. Microbiol.">
        <title>The Global Catalogue of Microorganisms (GCM) 10K type strain sequencing project: providing services to taxonomists for standard genome sequencing and annotation.</title>
        <authorList>
            <consortium name="The Broad Institute Genomics Platform"/>
            <consortium name="The Broad Institute Genome Sequencing Center for Infectious Disease"/>
            <person name="Wu L."/>
            <person name="Ma J."/>
        </authorList>
    </citation>
    <scope>NUCLEOTIDE SEQUENCE [LARGE SCALE GENOMIC DNA]</scope>
    <source>
        <strain evidence="3">CGMCC 1.16031</strain>
    </source>
</reference>
<dbReference type="InterPro" id="IPR029063">
    <property type="entry name" value="SAM-dependent_MTases_sf"/>
</dbReference>
<dbReference type="Proteomes" id="UP001596364">
    <property type="component" value="Unassembled WGS sequence"/>
</dbReference>
<evidence type="ECO:0000259" key="1">
    <source>
        <dbReference type="Pfam" id="PF08241"/>
    </source>
</evidence>
<dbReference type="CDD" id="cd02440">
    <property type="entry name" value="AdoMet_MTases"/>
    <property type="match status" value="1"/>
</dbReference>
<accession>A0ABW1XI57</accession>
<dbReference type="EC" id="2.1.1.-" evidence="2"/>
<feature type="domain" description="Methyltransferase type 11" evidence="1">
    <location>
        <begin position="58"/>
        <end position="151"/>
    </location>
</feature>
<sequence>MLTITQPQQTNAVNYSAIKEKQRITWGSGDYGRIGVTLQITGEELCESLDVHAGDTVLDVAAGNGNVTLAAARRFCQVTSTDYVDDLLAQSKLRAEAEGLAVDYQFADAEALPFADEHFDHVVSTFGVMFAPNQAQSAAELLRVCKSGGKIGLVNWTPEGFVGQLFKLIGSYVAPPAGLKSPALWGTQVFIDEHFAAEACEITYRVKEFNFRYRSAQHWIDLFRDYYGPVHKAFGALDAEQANSLEQDIHQLIARFNRDANLMVVPSEYLEIVIQKR</sequence>
<dbReference type="InterPro" id="IPR013216">
    <property type="entry name" value="Methyltransf_11"/>
</dbReference>
<keyword evidence="3" id="KW-1185">Reference proteome</keyword>
<dbReference type="RefSeq" id="WP_131259163.1">
    <property type="nucleotide sequence ID" value="NZ_JBHSUS010000001.1"/>
</dbReference>
<dbReference type="Pfam" id="PF08241">
    <property type="entry name" value="Methyltransf_11"/>
    <property type="match status" value="1"/>
</dbReference>
<protein>
    <submittedName>
        <fullName evidence="2">Class I SAM-dependent methyltransferase</fullName>
        <ecNumber evidence="2">2.1.1.-</ecNumber>
    </submittedName>
</protein>
<proteinExistence type="predicted"/>
<evidence type="ECO:0000313" key="2">
    <source>
        <dbReference type="EMBL" id="MFC6439062.1"/>
    </source>
</evidence>
<keyword evidence="2" id="KW-0808">Transferase</keyword>
<dbReference type="SUPFAM" id="SSF53335">
    <property type="entry name" value="S-adenosyl-L-methionine-dependent methyltransferases"/>
    <property type="match status" value="1"/>
</dbReference>
<dbReference type="EMBL" id="JBHSUS010000001">
    <property type="protein sequence ID" value="MFC6439062.1"/>
    <property type="molecule type" value="Genomic_DNA"/>
</dbReference>
<dbReference type="PANTHER" id="PTHR43591">
    <property type="entry name" value="METHYLTRANSFERASE"/>
    <property type="match status" value="1"/>
</dbReference>